<gene>
    <name evidence="1" type="ORF">GCM10008942_10730</name>
</gene>
<comment type="caution">
    <text evidence="1">The sequence shown here is derived from an EMBL/GenBank/DDBJ whole genome shotgun (WGS) entry which is preliminary data.</text>
</comment>
<reference evidence="1 2" key="1">
    <citation type="journal article" date="2019" name="Int. J. Syst. Evol. Microbiol.">
        <title>The Global Catalogue of Microorganisms (GCM) 10K type strain sequencing project: providing services to taxonomists for standard genome sequencing and annotation.</title>
        <authorList>
            <consortium name="The Broad Institute Genomics Platform"/>
            <consortium name="The Broad Institute Genome Sequencing Center for Infectious Disease"/>
            <person name="Wu L."/>
            <person name="Ma J."/>
        </authorList>
    </citation>
    <scope>NUCLEOTIDE SEQUENCE [LARGE SCALE GENOMIC DNA]</scope>
    <source>
        <strain evidence="1 2">JCM 15089</strain>
    </source>
</reference>
<sequence length="169" mass="19248">MEPNRLPVTDFTKLEPGCCCPAFDPAPWDNLDLHFRDRRFVRATTHSVMHIPLDMGPVFGRTWEAIKAAGADDPEFIILSNDSSAWRGEHFFTVTKDVPGLENVTLTGDFVTRVFEGPYRDAYVWVGEMRSDIEDMGRKMGRLFFYYTTCPKCAEKRGKNYVVGIGEVL</sequence>
<name>A0ABN1EDM0_9PROT</name>
<evidence type="ECO:0000313" key="1">
    <source>
        <dbReference type="EMBL" id="GAA0564230.1"/>
    </source>
</evidence>
<organism evidence="1 2">
    <name type="scientific">Rhizomicrobium electricum</name>
    <dbReference type="NCBI Taxonomy" id="480070"/>
    <lineage>
        <taxon>Bacteria</taxon>
        <taxon>Pseudomonadati</taxon>
        <taxon>Pseudomonadota</taxon>
        <taxon>Alphaproteobacteria</taxon>
        <taxon>Micropepsales</taxon>
        <taxon>Micropepsaceae</taxon>
        <taxon>Rhizomicrobium</taxon>
    </lineage>
</organism>
<keyword evidence="2" id="KW-1185">Reference proteome</keyword>
<dbReference type="RefSeq" id="WP_166933849.1">
    <property type="nucleotide sequence ID" value="NZ_BAAADD010000003.1"/>
</dbReference>
<dbReference type="EMBL" id="BAAADD010000003">
    <property type="protein sequence ID" value="GAA0564230.1"/>
    <property type="molecule type" value="Genomic_DNA"/>
</dbReference>
<protein>
    <submittedName>
        <fullName evidence="1">Uncharacterized protein</fullName>
    </submittedName>
</protein>
<dbReference type="Pfam" id="PF20603">
    <property type="entry name" value="Bact_hydrolase"/>
    <property type="match status" value="1"/>
</dbReference>
<proteinExistence type="predicted"/>
<evidence type="ECO:0000313" key="2">
    <source>
        <dbReference type="Proteomes" id="UP001499951"/>
    </source>
</evidence>
<dbReference type="InterPro" id="IPR046766">
    <property type="entry name" value="Bact_hydrolase"/>
</dbReference>
<accession>A0ABN1EDM0</accession>
<dbReference type="Proteomes" id="UP001499951">
    <property type="component" value="Unassembled WGS sequence"/>
</dbReference>